<evidence type="ECO:0000256" key="8">
    <source>
        <dbReference type="ARBA" id="ARBA00023065"/>
    </source>
</evidence>
<evidence type="ECO:0000256" key="10">
    <source>
        <dbReference type="ARBA" id="ARBA00023303"/>
    </source>
</evidence>
<organism evidence="13 14">
    <name type="scientific">Cirrhinus molitorella</name>
    <name type="common">mud carp</name>
    <dbReference type="NCBI Taxonomy" id="172907"/>
    <lineage>
        <taxon>Eukaryota</taxon>
        <taxon>Metazoa</taxon>
        <taxon>Chordata</taxon>
        <taxon>Craniata</taxon>
        <taxon>Vertebrata</taxon>
        <taxon>Euteleostomi</taxon>
        <taxon>Actinopterygii</taxon>
        <taxon>Neopterygii</taxon>
        <taxon>Teleostei</taxon>
        <taxon>Ostariophysi</taxon>
        <taxon>Cypriniformes</taxon>
        <taxon>Cyprinidae</taxon>
        <taxon>Labeoninae</taxon>
        <taxon>Labeonini</taxon>
        <taxon>Cirrhinus</taxon>
    </lineage>
</organism>
<dbReference type="Proteomes" id="UP001187343">
    <property type="component" value="Unassembled WGS sequence"/>
</dbReference>
<comment type="subcellular location">
    <subcellularLocation>
        <location evidence="1">Cell membrane</location>
        <topology evidence="1">Multi-pass membrane protein</topology>
    </subcellularLocation>
</comment>
<feature type="transmembrane region" description="Helical" evidence="12">
    <location>
        <begin position="333"/>
        <end position="359"/>
    </location>
</feature>
<comment type="similarity">
    <text evidence="2">Belongs to the otopetrin family.</text>
</comment>
<evidence type="ECO:0000256" key="11">
    <source>
        <dbReference type="SAM" id="MobiDB-lite"/>
    </source>
</evidence>
<keyword evidence="5 12" id="KW-0812">Transmembrane</keyword>
<evidence type="ECO:0000256" key="5">
    <source>
        <dbReference type="ARBA" id="ARBA00022692"/>
    </source>
</evidence>
<dbReference type="AlphaFoldDB" id="A0AA88PM42"/>
<evidence type="ECO:0008006" key="15">
    <source>
        <dbReference type="Google" id="ProtNLM"/>
    </source>
</evidence>
<dbReference type="GO" id="GO:0042472">
    <property type="term" value="P:inner ear morphogenesis"/>
    <property type="evidence" value="ECO:0007669"/>
    <property type="project" value="TreeGrafter"/>
</dbReference>
<reference evidence="13" key="1">
    <citation type="submission" date="2023-08" db="EMBL/GenBank/DDBJ databases">
        <title>Chromosome-level Genome Assembly of mud carp (Cirrhinus molitorella).</title>
        <authorList>
            <person name="Liu H."/>
        </authorList>
    </citation>
    <scope>NUCLEOTIDE SEQUENCE</scope>
    <source>
        <strain evidence="13">Prfri</strain>
        <tissue evidence="13">Muscle</tissue>
    </source>
</reference>
<accession>A0AA88PM42</accession>
<comment type="caution">
    <text evidence="13">The sequence shown here is derived from an EMBL/GenBank/DDBJ whole genome shotgun (WGS) entry which is preliminary data.</text>
</comment>
<dbReference type="PANTHER" id="PTHR21522:SF19">
    <property type="entry name" value="PROTON CHANNEL OTOP1"/>
    <property type="match status" value="1"/>
</dbReference>
<keyword evidence="8" id="KW-0406">Ion transport</keyword>
<name>A0AA88PM42_9TELE</name>
<evidence type="ECO:0000256" key="2">
    <source>
        <dbReference type="ARBA" id="ARBA00006513"/>
    </source>
</evidence>
<feature type="transmembrane region" description="Helical" evidence="12">
    <location>
        <begin position="516"/>
        <end position="534"/>
    </location>
</feature>
<dbReference type="PANTHER" id="PTHR21522">
    <property type="entry name" value="PROTON CHANNEL OTOP"/>
    <property type="match status" value="1"/>
</dbReference>
<keyword evidence="4" id="KW-1003">Cell membrane</keyword>
<dbReference type="EMBL" id="JAUYZG010000013">
    <property type="protein sequence ID" value="KAK2891408.1"/>
    <property type="molecule type" value="Genomic_DNA"/>
</dbReference>
<proteinExistence type="inferred from homology"/>
<feature type="transmembrane region" description="Helical" evidence="12">
    <location>
        <begin position="51"/>
        <end position="70"/>
    </location>
</feature>
<evidence type="ECO:0000256" key="1">
    <source>
        <dbReference type="ARBA" id="ARBA00004651"/>
    </source>
</evidence>
<evidence type="ECO:0000256" key="3">
    <source>
        <dbReference type="ARBA" id="ARBA00022448"/>
    </source>
</evidence>
<feature type="transmembrane region" description="Helical" evidence="12">
    <location>
        <begin position="122"/>
        <end position="144"/>
    </location>
</feature>
<dbReference type="GO" id="GO:0015252">
    <property type="term" value="F:proton channel activity"/>
    <property type="evidence" value="ECO:0007669"/>
    <property type="project" value="InterPro"/>
</dbReference>
<keyword evidence="3" id="KW-0813">Transport</keyword>
<dbReference type="InterPro" id="IPR004878">
    <property type="entry name" value="Otopetrin"/>
</dbReference>
<protein>
    <recommendedName>
        <fullName evidence="15">Otopetrin 1</fullName>
    </recommendedName>
</protein>
<feature type="region of interest" description="Disordered" evidence="11">
    <location>
        <begin position="593"/>
        <end position="622"/>
    </location>
</feature>
<feature type="transmembrane region" description="Helical" evidence="12">
    <location>
        <begin position="296"/>
        <end position="321"/>
    </location>
</feature>
<keyword evidence="6" id="KW-0375">Hydrogen ion transport</keyword>
<keyword evidence="7 12" id="KW-1133">Transmembrane helix</keyword>
<evidence type="ECO:0000313" key="14">
    <source>
        <dbReference type="Proteomes" id="UP001187343"/>
    </source>
</evidence>
<gene>
    <name evidence="13" type="ORF">Q8A67_014051</name>
</gene>
<evidence type="ECO:0000256" key="12">
    <source>
        <dbReference type="SAM" id="Phobius"/>
    </source>
</evidence>
<dbReference type="Pfam" id="PF03189">
    <property type="entry name" value="Otopetrin"/>
    <property type="match status" value="3"/>
</dbReference>
<evidence type="ECO:0000256" key="6">
    <source>
        <dbReference type="ARBA" id="ARBA00022781"/>
    </source>
</evidence>
<keyword evidence="10" id="KW-0407">Ion channel</keyword>
<feature type="transmembrane region" description="Helical" evidence="12">
    <location>
        <begin position="156"/>
        <end position="176"/>
    </location>
</feature>
<evidence type="ECO:0000256" key="7">
    <source>
        <dbReference type="ARBA" id="ARBA00022989"/>
    </source>
</evidence>
<evidence type="ECO:0000256" key="4">
    <source>
        <dbReference type="ARBA" id="ARBA00022475"/>
    </source>
</evidence>
<feature type="transmembrane region" description="Helical" evidence="12">
    <location>
        <begin position="254"/>
        <end position="275"/>
    </location>
</feature>
<evidence type="ECO:0000256" key="9">
    <source>
        <dbReference type="ARBA" id="ARBA00023136"/>
    </source>
</evidence>
<feature type="transmembrane region" description="Helical" evidence="12">
    <location>
        <begin position="554"/>
        <end position="571"/>
    </location>
</feature>
<sequence length="655" mass="73486">MVEHSGLDIMCLNKYSPASSSSSSSNAERKLFSKLKVSLTKKYPQKNAETLSAQYGTNLLLIGVSVMLALAQHGPAVKEEHLLAFITALMLMQLVWMLCYMIRRERERSPVPERDAHAGTSWIRGGLTMLALLSLIMDAFRIGYFVGYHSCVSAVLGVYPIVHALHTISQVHFLWFHIKDVIKKYETFERFGVIHAVFTNLLLWCNGVMSEAEHFLNNHRRRLTALGYANLTTEAEPHCNCTTSVCSMFSTSLYYLYPFNIEYHIFVSAMLFVMWKNIGRTLDRHSNRKRPSTRSPGLLLGPLLGLLALASSITVLVVYLIHVEKSEQTREAAISMFYCYGVVMLSCMCGASGAGLLVYRVEDWPMDTGSNPSRQLDTELLLGSSLGSWLMSWCSVVAVAAAGRGSPSFRWTCLAYSLLLVLEKCVQNLFIVESLYRRRRDPDDAPVPEIFSVTPAPMVPPYDGIVNRAYETQDRRRAALEGEAPENRAAFSMKHSDVTLPAGNRLNVTPGRKRQILKNITIFLFMCNVSLWILPAFGCRPQYDNGLEQETFGYSVWTTVLNVAIPMNLFYRMHSVASLFEVFRKPCTVPWRSERSDSRRAPTRAHTNPRARPLTGSSGPARCRNRSQFASVMLDASAPEPARTHVLAHTPDGDP</sequence>
<dbReference type="GO" id="GO:0005886">
    <property type="term" value="C:plasma membrane"/>
    <property type="evidence" value="ECO:0007669"/>
    <property type="project" value="UniProtKB-SubCell"/>
</dbReference>
<keyword evidence="14" id="KW-1185">Reference proteome</keyword>
<keyword evidence="9 12" id="KW-0472">Membrane</keyword>
<evidence type="ECO:0000313" key="13">
    <source>
        <dbReference type="EMBL" id="KAK2891408.1"/>
    </source>
</evidence>
<feature type="transmembrane region" description="Helical" evidence="12">
    <location>
        <begin position="380"/>
        <end position="403"/>
    </location>
</feature>
<feature type="transmembrane region" description="Helical" evidence="12">
    <location>
        <begin position="82"/>
        <end position="102"/>
    </location>
</feature>